<evidence type="ECO:0000313" key="7">
    <source>
        <dbReference type="Proteomes" id="UP000295058"/>
    </source>
</evidence>
<keyword evidence="1 2" id="KW-0732">Signal</keyword>
<dbReference type="PANTHER" id="PTHR30535:SF34">
    <property type="entry name" value="MOLYBDATE-BINDING PROTEIN MOLA"/>
    <property type="match status" value="1"/>
</dbReference>
<dbReference type="GO" id="GO:0071281">
    <property type="term" value="P:cellular response to iron ion"/>
    <property type="evidence" value="ECO:0007669"/>
    <property type="project" value="TreeGrafter"/>
</dbReference>
<dbReference type="CDD" id="cd01144">
    <property type="entry name" value="BtuF"/>
    <property type="match status" value="1"/>
</dbReference>
<evidence type="ECO:0000259" key="3">
    <source>
        <dbReference type="PROSITE" id="PS50983"/>
    </source>
</evidence>
<dbReference type="EMBL" id="SODO01000018">
    <property type="protein sequence ID" value="TDW55360.1"/>
    <property type="molecule type" value="Genomic_DNA"/>
</dbReference>
<organism evidence="4 6">
    <name type="scientific">Oceanimonas baumannii</name>
    <dbReference type="NCBI Taxonomy" id="129578"/>
    <lineage>
        <taxon>Bacteria</taxon>
        <taxon>Pseudomonadati</taxon>
        <taxon>Pseudomonadota</taxon>
        <taxon>Gammaproteobacteria</taxon>
        <taxon>Aeromonadales</taxon>
        <taxon>Aeromonadaceae</taxon>
        <taxon>Oceanimonas</taxon>
    </lineage>
</organism>
<feature type="signal peptide" evidence="2">
    <location>
        <begin position="1"/>
        <end position="17"/>
    </location>
</feature>
<evidence type="ECO:0000256" key="2">
    <source>
        <dbReference type="SAM" id="SignalP"/>
    </source>
</evidence>
<dbReference type="Proteomes" id="UP000295058">
    <property type="component" value="Unassembled WGS sequence"/>
</dbReference>
<dbReference type="RefSeq" id="WP_094279605.1">
    <property type="nucleotide sequence ID" value="NZ_NQJF01000017.1"/>
</dbReference>
<dbReference type="PROSITE" id="PS50983">
    <property type="entry name" value="FE_B12_PBP"/>
    <property type="match status" value="1"/>
</dbReference>
<evidence type="ECO:0000313" key="4">
    <source>
        <dbReference type="EMBL" id="OYD21258.1"/>
    </source>
</evidence>
<dbReference type="OrthoDB" id="6495095at2"/>
<dbReference type="NCBIfam" id="NF038402">
    <property type="entry name" value="TroA_like"/>
    <property type="match status" value="1"/>
</dbReference>
<feature type="domain" description="Fe/B12 periplasmic-binding" evidence="3">
    <location>
        <begin position="21"/>
        <end position="270"/>
    </location>
</feature>
<dbReference type="AlphaFoldDB" id="A0A235C9E4"/>
<dbReference type="Gene3D" id="3.40.50.1980">
    <property type="entry name" value="Nitrogenase molybdenum iron protein domain"/>
    <property type="match status" value="2"/>
</dbReference>
<dbReference type="InterPro" id="IPR002491">
    <property type="entry name" value="ABC_transptr_periplasmic_BD"/>
</dbReference>
<evidence type="ECO:0000256" key="1">
    <source>
        <dbReference type="ARBA" id="ARBA00022729"/>
    </source>
</evidence>
<dbReference type="PANTHER" id="PTHR30535">
    <property type="entry name" value="VITAMIN B12-BINDING PROTEIN"/>
    <property type="match status" value="1"/>
</dbReference>
<proteinExistence type="predicted"/>
<reference evidence="5 7" key="2">
    <citation type="submission" date="2019-03" db="EMBL/GenBank/DDBJ databases">
        <title>Genomic Encyclopedia of Archaeal and Bacterial Type Strains, Phase II (KMG-II): from individual species to whole genera.</title>
        <authorList>
            <person name="Goeker M."/>
        </authorList>
    </citation>
    <scope>NUCLEOTIDE SEQUENCE [LARGE SCALE GENOMIC DNA]</scope>
    <source>
        <strain evidence="5 7">DSM 15594</strain>
    </source>
</reference>
<dbReference type="InterPro" id="IPR050902">
    <property type="entry name" value="ABC_Transporter_SBP"/>
</dbReference>
<reference evidence="4 6" key="1">
    <citation type="submission" date="2017-08" db="EMBL/GenBank/DDBJ databases">
        <title>Draft Genome Sequence of the Marine Bacterium Oceanimonas baumannii ATCC 700832.</title>
        <authorList>
            <person name="Mcclelland W.D."/>
            <person name="Brennan M.A."/>
            <person name="Trachtenberg A.M."/>
            <person name="Maclea K.S."/>
        </authorList>
    </citation>
    <scope>NUCLEOTIDE SEQUENCE [LARGE SCALE GENOMIC DNA]</scope>
    <source>
        <strain evidence="4 6">ATCC 700832</strain>
    </source>
</reference>
<name>A0A235C9E4_9GAMM</name>
<keyword evidence="7" id="KW-1185">Reference proteome</keyword>
<dbReference type="SUPFAM" id="SSF53807">
    <property type="entry name" value="Helical backbone' metal receptor"/>
    <property type="match status" value="1"/>
</dbReference>
<evidence type="ECO:0000313" key="5">
    <source>
        <dbReference type="EMBL" id="TDW55360.1"/>
    </source>
</evidence>
<comment type="caution">
    <text evidence="4">The sequence shown here is derived from an EMBL/GenBank/DDBJ whole genome shotgun (WGS) entry which is preliminary data.</text>
</comment>
<protein>
    <submittedName>
        <fullName evidence="4">Cobalamin-binding protein</fullName>
    </submittedName>
    <submittedName>
        <fullName evidence="5">Vitamin B12 transport system substrate-binding protein</fullName>
    </submittedName>
</protein>
<feature type="chain" id="PRO_5012150102" evidence="2">
    <location>
        <begin position="18"/>
        <end position="271"/>
    </location>
</feature>
<dbReference type="EMBL" id="NQJF01000017">
    <property type="protein sequence ID" value="OYD21258.1"/>
    <property type="molecule type" value="Genomic_DNA"/>
</dbReference>
<evidence type="ECO:0000313" key="6">
    <source>
        <dbReference type="Proteomes" id="UP000243640"/>
    </source>
</evidence>
<dbReference type="Pfam" id="PF01497">
    <property type="entry name" value="Peripla_BP_2"/>
    <property type="match status" value="1"/>
</dbReference>
<accession>A0A235C9E4</accession>
<dbReference type="InterPro" id="IPR054828">
    <property type="entry name" value="Vit_B12_bind_prot"/>
</dbReference>
<gene>
    <name evidence="4" type="ORF">B6S09_16550</name>
    <name evidence="5" type="ORF">LY04_03342</name>
</gene>
<sequence>MPKLLLCLLLLPGLAHAEASRIISLAPHITEILFAIGAGDQVVGVDEASDYPEAATELPKIANYRSLNLERILALKPDLVVAWQSAQSLQVAPLVQLGIRVEYSEPKRLEDFGDELLRFGRLTGNQQQAQQVAEHYNRTLHALRQRYRDTAPVKVFYQLSDMPLMSASQHTWMGQAVALCGGDSITANSPTPYPQIDPEFVLAQDPEVILAESPQAMQRWQAWPALTAVSQKQLFTIDVDTLHRFSPRTPGGIATLCRLLELAREHQPNTD</sequence>
<dbReference type="Proteomes" id="UP000243640">
    <property type="component" value="Unassembled WGS sequence"/>
</dbReference>